<comment type="caution">
    <text evidence="8">The sequence shown here is derived from an EMBL/GenBank/DDBJ whole genome shotgun (WGS) entry which is preliminary data.</text>
</comment>
<feature type="transmembrane region" description="Helical" evidence="6">
    <location>
        <begin position="38"/>
        <end position="63"/>
    </location>
</feature>
<dbReference type="InterPro" id="IPR003740">
    <property type="entry name" value="YitT"/>
</dbReference>
<feature type="domain" description="DUF2179" evidence="7">
    <location>
        <begin position="214"/>
        <end position="267"/>
    </location>
</feature>
<keyword evidence="4 6" id="KW-1133">Transmembrane helix</keyword>
<keyword evidence="3 6" id="KW-0812">Transmembrane</keyword>
<evidence type="ECO:0000256" key="1">
    <source>
        <dbReference type="ARBA" id="ARBA00004651"/>
    </source>
</evidence>
<keyword evidence="2" id="KW-1003">Cell membrane</keyword>
<evidence type="ECO:0000256" key="3">
    <source>
        <dbReference type="ARBA" id="ARBA00022692"/>
    </source>
</evidence>
<evidence type="ECO:0000313" key="9">
    <source>
        <dbReference type="Proteomes" id="UP000285120"/>
    </source>
</evidence>
<keyword evidence="5 6" id="KW-0472">Membrane</keyword>
<dbReference type="PANTHER" id="PTHR33545:SF4">
    <property type="entry name" value="UPF0750 MEMBRANE PROTEIN YXKD"/>
    <property type="match status" value="1"/>
</dbReference>
<dbReference type="OrthoDB" id="1758221at2"/>
<evidence type="ECO:0000259" key="7">
    <source>
        <dbReference type="Pfam" id="PF10035"/>
    </source>
</evidence>
<dbReference type="Pfam" id="PF02588">
    <property type="entry name" value="YitT_membrane"/>
    <property type="match status" value="1"/>
</dbReference>
<comment type="subcellular location">
    <subcellularLocation>
        <location evidence="1">Cell membrane</location>
        <topology evidence="1">Multi-pass membrane protein</topology>
    </subcellularLocation>
</comment>
<dbReference type="EMBL" id="RAPK01000011">
    <property type="protein sequence ID" value="RKD69727.1"/>
    <property type="molecule type" value="Genomic_DNA"/>
</dbReference>
<dbReference type="InterPro" id="IPR019264">
    <property type="entry name" value="DUF2179"/>
</dbReference>
<dbReference type="Pfam" id="PF10035">
    <property type="entry name" value="DUF2179"/>
    <property type="match status" value="1"/>
</dbReference>
<dbReference type="CDD" id="cd16380">
    <property type="entry name" value="YitT_C"/>
    <property type="match status" value="1"/>
</dbReference>
<keyword evidence="9" id="KW-1185">Reference proteome</keyword>
<dbReference type="InterPro" id="IPR015867">
    <property type="entry name" value="N-reg_PII/ATP_PRibTrfase_C"/>
</dbReference>
<dbReference type="Proteomes" id="UP000285120">
    <property type="component" value="Unassembled WGS sequence"/>
</dbReference>
<sequence length="283" mass="30955">MKNILFIVIGTLLFAISVTQLAMPNSIAEGGIIGAALLIYFATGLTPSISTPVIFLLLLGVSFRYLPRHMVYKTIFNVFLLSFFIWLLEGVYAVPMEDTLLAAIFAGIITGIGFGFIFQAGSSVGGTSIIARVLHHQRGWDLTGTTLVLDAAVVIIGIFIIGPVFTMYTLITLYIGKVVTDYVLGGFDSKKAINIISPYSEEISQRITTELAASATVFDAYGEYSKEQRRALYVIIPTHRLLRFKRAIKEIDPNAFIVVHNVKDVSGGTFSIPHESHNAVSNE</sequence>
<dbReference type="InterPro" id="IPR051461">
    <property type="entry name" value="UPF0750_membrane"/>
</dbReference>
<dbReference type="GO" id="GO:0005886">
    <property type="term" value="C:plasma membrane"/>
    <property type="evidence" value="ECO:0007669"/>
    <property type="project" value="UniProtKB-SubCell"/>
</dbReference>
<dbReference type="PIRSF" id="PIRSF006483">
    <property type="entry name" value="Membrane_protein_YitT"/>
    <property type="match status" value="1"/>
</dbReference>
<evidence type="ECO:0000256" key="6">
    <source>
        <dbReference type="SAM" id="Phobius"/>
    </source>
</evidence>
<name>A0A419UX67_9BACL</name>
<feature type="transmembrane region" description="Helical" evidence="6">
    <location>
        <begin position="100"/>
        <end position="118"/>
    </location>
</feature>
<proteinExistence type="predicted"/>
<evidence type="ECO:0000313" key="8">
    <source>
        <dbReference type="EMBL" id="RKD69727.1"/>
    </source>
</evidence>
<organism evidence="8 9">
    <name type="scientific">Sinobaca qinghaiensis</name>
    <dbReference type="NCBI Taxonomy" id="342944"/>
    <lineage>
        <taxon>Bacteria</taxon>
        <taxon>Bacillati</taxon>
        <taxon>Bacillota</taxon>
        <taxon>Bacilli</taxon>
        <taxon>Bacillales</taxon>
        <taxon>Sporolactobacillaceae</taxon>
        <taxon>Sinobaca</taxon>
    </lineage>
</organism>
<accession>A0A419UX67</accession>
<dbReference type="PANTHER" id="PTHR33545">
    <property type="entry name" value="UPF0750 MEMBRANE PROTEIN YITT-RELATED"/>
    <property type="match status" value="1"/>
</dbReference>
<feature type="transmembrane region" description="Helical" evidence="6">
    <location>
        <begin position="75"/>
        <end position="94"/>
    </location>
</feature>
<evidence type="ECO:0000256" key="2">
    <source>
        <dbReference type="ARBA" id="ARBA00022475"/>
    </source>
</evidence>
<evidence type="ECO:0000256" key="5">
    <source>
        <dbReference type="ARBA" id="ARBA00023136"/>
    </source>
</evidence>
<protein>
    <submittedName>
        <fullName evidence="8">Uncharacterized membrane-anchored protein YitT (DUF2179 family)</fullName>
    </submittedName>
</protein>
<reference evidence="8 9" key="1">
    <citation type="submission" date="2018-09" db="EMBL/GenBank/DDBJ databases">
        <title>Genomic Encyclopedia of Archaeal and Bacterial Type Strains, Phase II (KMG-II): from individual species to whole genera.</title>
        <authorList>
            <person name="Goeker M."/>
        </authorList>
    </citation>
    <scope>NUCLEOTIDE SEQUENCE [LARGE SCALE GENOMIC DNA]</scope>
    <source>
        <strain evidence="8 9">DSM 17008</strain>
    </source>
</reference>
<dbReference type="Gene3D" id="3.30.70.120">
    <property type="match status" value="1"/>
</dbReference>
<gene>
    <name evidence="8" type="ORF">ATL39_3154</name>
</gene>
<evidence type="ECO:0000256" key="4">
    <source>
        <dbReference type="ARBA" id="ARBA00022989"/>
    </source>
</evidence>
<dbReference type="RefSeq" id="WP_120194283.1">
    <property type="nucleotide sequence ID" value="NZ_RAPK01000011.1"/>
</dbReference>
<dbReference type="AlphaFoldDB" id="A0A419UX67"/>